<proteinExistence type="predicted"/>
<reference evidence="1" key="1">
    <citation type="submission" date="2015-04" db="UniProtKB">
        <authorList>
            <consortium name="EnsemblPlants"/>
        </authorList>
    </citation>
    <scope>IDENTIFICATION</scope>
</reference>
<dbReference type="Gramene" id="OPUNC11G04830.1">
    <property type="protein sequence ID" value="OPUNC11G04830.1"/>
    <property type="gene ID" value="OPUNC11G04830"/>
</dbReference>
<sequence length="65" mass="7246">MAATWGIAGDEEKKDITRVGGGSQKEYVVMWVYTQLPAMAIIVLSSADQLIAFELKDQERNQQES</sequence>
<accession>A0A0E0MD64</accession>
<organism evidence="1">
    <name type="scientific">Oryza punctata</name>
    <name type="common">Red rice</name>
    <dbReference type="NCBI Taxonomy" id="4537"/>
    <lineage>
        <taxon>Eukaryota</taxon>
        <taxon>Viridiplantae</taxon>
        <taxon>Streptophyta</taxon>
        <taxon>Embryophyta</taxon>
        <taxon>Tracheophyta</taxon>
        <taxon>Spermatophyta</taxon>
        <taxon>Magnoliopsida</taxon>
        <taxon>Liliopsida</taxon>
        <taxon>Poales</taxon>
        <taxon>Poaceae</taxon>
        <taxon>BOP clade</taxon>
        <taxon>Oryzoideae</taxon>
        <taxon>Oryzeae</taxon>
        <taxon>Oryzinae</taxon>
        <taxon>Oryza</taxon>
    </lineage>
</organism>
<evidence type="ECO:0000313" key="2">
    <source>
        <dbReference type="Proteomes" id="UP000026962"/>
    </source>
</evidence>
<name>A0A0E0MD64_ORYPU</name>
<keyword evidence="2" id="KW-1185">Reference proteome</keyword>
<dbReference type="AlphaFoldDB" id="A0A0E0MD64"/>
<reference evidence="1" key="2">
    <citation type="submission" date="2018-05" db="EMBL/GenBank/DDBJ databases">
        <title>OpunRS2 (Oryza punctata Reference Sequence Version 2).</title>
        <authorList>
            <person name="Zhang J."/>
            <person name="Kudrna D."/>
            <person name="Lee S."/>
            <person name="Talag J."/>
            <person name="Welchert J."/>
            <person name="Wing R.A."/>
        </authorList>
    </citation>
    <scope>NUCLEOTIDE SEQUENCE [LARGE SCALE GENOMIC DNA]</scope>
</reference>
<dbReference type="Proteomes" id="UP000026962">
    <property type="component" value="Chromosome 11"/>
</dbReference>
<protein>
    <submittedName>
        <fullName evidence="1">Uncharacterized protein</fullName>
    </submittedName>
</protein>
<dbReference type="HOGENOM" id="CLU_2853676_0_0_1"/>
<evidence type="ECO:0000313" key="1">
    <source>
        <dbReference type="EnsemblPlants" id="OPUNC11G04830.1"/>
    </source>
</evidence>
<dbReference type="EnsemblPlants" id="OPUNC11G04830.1">
    <property type="protein sequence ID" value="OPUNC11G04830.1"/>
    <property type="gene ID" value="OPUNC11G04830"/>
</dbReference>